<evidence type="ECO:0000256" key="1">
    <source>
        <dbReference type="SAM" id="MobiDB-lite"/>
    </source>
</evidence>
<keyword evidence="3" id="KW-1185">Reference proteome</keyword>
<feature type="compositionally biased region" description="Low complexity" evidence="1">
    <location>
        <begin position="9"/>
        <end position="41"/>
    </location>
</feature>
<gene>
    <name evidence="2" type="ORF">PCOR1329_LOCUS38144</name>
</gene>
<name>A0ABN9TDW1_9DINO</name>
<comment type="caution">
    <text evidence="2">The sequence shown here is derived from an EMBL/GenBank/DDBJ whole genome shotgun (WGS) entry which is preliminary data.</text>
</comment>
<proteinExistence type="predicted"/>
<protein>
    <submittedName>
        <fullName evidence="2">Uncharacterized protein</fullName>
    </submittedName>
</protein>
<reference evidence="2" key="1">
    <citation type="submission" date="2023-10" db="EMBL/GenBank/DDBJ databases">
        <authorList>
            <person name="Chen Y."/>
            <person name="Shah S."/>
            <person name="Dougan E. K."/>
            <person name="Thang M."/>
            <person name="Chan C."/>
        </authorList>
    </citation>
    <scope>NUCLEOTIDE SEQUENCE [LARGE SCALE GENOMIC DNA]</scope>
</reference>
<evidence type="ECO:0000313" key="3">
    <source>
        <dbReference type="Proteomes" id="UP001189429"/>
    </source>
</evidence>
<feature type="non-terminal residue" evidence="2">
    <location>
        <position position="1"/>
    </location>
</feature>
<evidence type="ECO:0000313" key="2">
    <source>
        <dbReference type="EMBL" id="CAK0843954.1"/>
    </source>
</evidence>
<sequence>ERGPPWPEAPRGATAATAPTASAGSGAAAPTGSDAAAAAQPDSDEQAEAYDDPGQQVEPAGPCFVTALADVLAHLSSLPGRTQRTTRFHSVRAPQLSIRDYLMRHRRRRAATLRPSARCYS</sequence>
<accession>A0ABN9TDW1</accession>
<feature type="region of interest" description="Disordered" evidence="1">
    <location>
        <begin position="1"/>
        <end position="60"/>
    </location>
</feature>
<organism evidence="2 3">
    <name type="scientific">Prorocentrum cordatum</name>
    <dbReference type="NCBI Taxonomy" id="2364126"/>
    <lineage>
        <taxon>Eukaryota</taxon>
        <taxon>Sar</taxon>
        <taxon>Alveolata</taxon>
        <taxon>Dinophyceae</taxon>
        <taxon>Prorocentrales</taxon>
        <taxon>Prorocentraceae</taxon>
        <taxon>Prorocentrum</taxon>
    </lineage>
</organism>
<feature type="compositionally biased region" description="Acidic residues" evidence="1">
    <location>
        <begin position="42"/>
        <end position="51"/>
    </location>
</feature>
<feature type="non-terminal residue" evidence="2">
    <location>
        <position position="121"/>
    </location>
</feature>
<dbReference type="EMBL" id="CAUYUJ010014619">
    <property type="protein sequence ID" value="CAK0843954.1"/>
    <property type="molecule type" value="Genomic_DNA"/>
</dbReference>
<dbReference type="Proteomes" id="UP001189429">
    <property type="component" value="Unassembled WGS sequence"/>
</dbReference>